<dbReference type="SUPFAM" id="SSF55594">
    <property type="entry name" value="HPr-like"/>
    <property type="match status" value="1"/>
</dbReference>
<name>A0A1H6I0R9_9ACTN</name>
<evidence type="ECO:0000256" key="1">
    <source>
        <dbReference type="ARBA" id="ARBA00004496"/>
    </source>
</evidence>
<accession>A0A1H6I0R9</accession>
<dbReference type="InterPro" id="IPR050399">
    <property type="entry name" value="HPr"/>
</dbReference>
<dbReference type="PANTHER" id="PTHR33705">
    <property type="entry name" value="PHOSPHOCARRIER PROTEIN HPR"/>
    <property type="match status" value="1"/>
</dbReference>
<gene>
    <name evidence="5" type="ORF">SAMN05216447_10274</name>
</gene>
<proteinExistence type="predicted"/>
<dbReference type="InterPro" id="IPR035895">
    <property type="entry name" value="HPr-like_sf"/>
</dbReference>
<evidence type="ECO:0000313" key="6">
    <source>
        <dbReference type="Proteomes" id="UP000199135"/>
    </source>
</evidence>
<keyword evidence="3" id="KW-0598">Phosphotransferase system</keyword>
<keyword evidence="6" id="KW-1185">Reference proteome</keyword>
<evidence type="ECO:0000256" key="3">
    <source>
        <dbReference type="ARBA" id="ARBA00022683"/>
    </source>
</evidence>
<dbReference type="PRINTS" id="PR00107">
    <property type="entry name" value="PHOSPHOCPHPR"/>
</dbReference>
<dbReference type="Gene3D" id="3.30.1340.10">
    <property type="entry name" value="HPr-like"/>
    <property type="match status" value="1"/>
</dbReference>
<dbReference type="EMBL" id="FNWT01000002">
    <property type="protein sequence ID" value="SEH42274.1"/>
    <property type="molecule type" value="Genomic_DNA"/>
</dbReference>
<feature type="domain" description="HPr" evidence="4">
    <location>
        <begin position="1"/>
        <end position="84"/>
    </location>
</feature>
<dbReference type="Pfam" id="PF00381">
    <property type="entry name" value="PTS-HPr"/>
    <property type="match status" value="1"/>
</dbReference>
<dbReference type="NCBIfam" id="TIGR01003">
    <property type="entry name" value="PTS_HPr_family"/>
    <property type="match status" value="1"/>
</dbReference>
<comment type="caution">
    <text evidence="5">The sequence shown here is derived from an EMBL/GenBank/DDBJ whole genome shotgun (WGS) entry which is preliminary data.</text>
</comment>
<dbReference type="InterPro" id="IPR000032">
    <property type="entry name" value="HPr-like"/>
</dbReference>
<dbReference type="PROSITE" id="PS51350">
    <property type="entry name" value="PTS_HPR_DOM"/>
    <property type="match status" value="1"/>
</dbReference>
<sequence length="84" mass="9178">MKTITHVLKDPSGLHARIASTITAEANRWKSNVTIVTRGVRSNATDMMGLMLLDVREGERIEIVVEGEDEDQAAKAFEGLVIGL</sequence>
<dbReference type="PANTHER" id="PTHR33705:SF2">
    <property type="entry name" value="PHOSPHOCARRIER PROTEIN NPR"/>
    <property type="match status" value="1"/>
</dbReference>
<dbReference type="RefSeq" id="WP_078686962.1">
    <property type="nucleotide sequence ID" value="NZ_FNWT01000002.1"/>
</dbReference>
<evidence type="ECO:0000256" key="2">
    <source>
        <dbReference type="ARBA" id="ARBA00022490"/>
    </source>
</evidence>
<evidence type="ECO:0000313" key="5">
    <source>
        <dbReference type="EMBL" id="SEH42274.1"/>
    </source>
</evidence>
<organism evidence="5 6">
    <name type="scientific">Parafannyhessea umbonata</name>
    <dbReference type="NCBI Taxonomy" id="604330"/>
    <lineage>
        <taxon>Bacteria</taxon>
        <taxon>Bacillati</taxon>
        <taxon>Actinomycetota</taxon>
        <taxon>Coriobacteriia</taxon>
        <taxon>Coriobacteriales</taxon>
        <taxon>Atopobiaceae</taxon>
        <taxon>Parafannyhessea</taxon>
    </lineage>
</organism>
<reference evidence="5 6" key="1">
    <citation type="submission" date="2016-10" db="EMBL/GenBank/DDBJ databases">
        <authorList>
            <person name="Varghese N."/>
            <person name="Submissions S."/>
        </authorList>
    </citation>
    <scope>NUCLEOTIDE SEQUENCE [LARGE SCALE GENOMIC DNA]</scope>
    <source>
        <strain evidence="5 6">WCP15</strain>
    </source>
</reference>
<protein>
    <submittedName>
        <fullName evidence="5">Phosphocarrier protein HPr/phosphocarrier protein</fullName>
    </submittedName>
</protein>
<comment type="subcellular location">
    <subcellularLocation>
        <location evidence="1">Cytoplasm</location>
    </subcellularLocation>
</comment>
<evidence type="ECO:0000259" key="4">
    <source>
        <dbReference type="PROSITE" id="PS51350"/>
    </source>
</evidence>
<keyword evidence="2" id="KW-0963">Cytoplasm</keyword>
<dbReference type="Proteomes" id="UP000199135">
    <property type="component" value="Unassembled WGS sequence"/>
</dbReference>